<dbReference type="PROSITE" id="PS51375">
    <property type="entry name" value="PPR"/>
    <property type="match status" value="1"/>
</dbReference>
<feature type="repeat" description="PPR" evidence="1">
    <location>
        <begin position="465"/>
        <end position="499"/>
    </location>
</feature>
<evidence type="ECO:0000256" key="1">
    <source>
        <dbReference type="PROSITE-ProRule" id="PRU00708"/>
    </source>
</evidence>
<dbReference type="Gene3D" id="1.25.40.10">
    <property type="entry name" value="Tetratricopeptide repeat domain"/>
    <property type="match status" value="1"/>
</dbReference>
<name>A0A2I1DAZ0_ASPC2</name>
<dbReference type="Proteomes" id="UP000234254">
    <property type="component" value="Unassembled WGS sequence"/>
</dbReference>
<keyword evidence="4" id="KW-1185">Reference proteome</keyword>
<reference evidence="3" key="1">
    <citation type="submission" date="2016-12" db="EMBL/GenBank/DDBJ databases">
        <title>The genomes of Aspergillus section Nigri reveals drivers in fungal speciation.</title>
        <authorList>
            <consortium name="DOE Joint Genome Institute"/>
            <person name="Vesth T.C."/>
            <person name="Nybo J."/>
            <person name="Theobald S."/>
            <person name="Brandl J."/>
            <person name="Frisvad J.C."/>
            <person name="Nielsen K.F."/>
            <person name="Lyhne E.K."/>
            <person name="Kogle M.E."/>
            <person name="Kuo A."/>
            <person name="Riley R."/>
            <person name="Clum A."/>
            <person name="Nolan M."/>
            <person name="Lipzen A."/>
            <person name="Salamov A."/>
            <person name="Henrissat B."/>
            <person name="Wiebenga A."/>
            <person name="De vries R.P."/>
            <person name="Grigoriev I.V."/>
            <person name="Mortensen U.H."/>
            <person name="Andersen M.R."/>
            <person name="Baker S.E."/>
        </authorList>
    </citation>
    <scope>NUCLEOTIDE SEQUENCE</scope>
    <source>
        <strain evidence="3">IBT 28561</strain>
    </source>
</reference>
<dbReference type="VEuPathDB" id="FungiDB:P168DRAFT_308974"/>
<comment type="caution">
    <text evidence="3">The sequence shown here is derived from an EMBL/GenBank/DDBJ whole genome shotgun (WGS) entry which is preliminary data.</text>
</comment>
<dbReference type="AlphaFoldDB" id="A0A2I1DAZ0"/>
<dbReference type="OrthoDB" id="185373at2759"/>
<dbReference type="InterPro" id="IPR002885">
    <property type="entry name" value="PPR_rpt"/>
</dbReference>
<gene>
    <name evidence="3" type="ORF">P168DRAFT_308974</name>
</gene>
<evidence type="ECO:0000313" key="4">
    <source>
        <dbReference type="Proteomes" id="UP000234254"/>
    </source>
</evidence>
<sequence>MLRQAIQGARWGYQHVARRGPSTSPLASLRAFSGIAPRSTNYDDPQSKIRFYEQDTQDSKTRRRVDPEAVHHAEREELAGEISKIDSELELLKEGPFGPNSEFIKKLPEKEKAIALEAIRKYKEEKGINNLGADLDDVFDDELDEMIRKQFEGMATAQENWEPRKKDKDSRKTVAPKPYEVMVPEDSESQAYVAKFNECLTKFAQDSSNERWKPELWRWYRRCRQMVPGFLESIPDEAMELLWKSQAESSTRAARTTHLQTLAEDAFSVSRSLPTPHILSYIESLRETGKIKEALDQWEAHQIGLSEGKEDLEAYWTLGVRLFAAEDNPQRAQDIALAFLANDKSRQPRVLIPVMTAWARQTGKEAEVKAWALYLQLKAFLAQNMTMEDYDRISIGFLKAGKLNLAIAVFKDMMVTGQDPTHDSTFLYKAAVGLAGNLQASSVSEQDVNKISLATLTVLPRRFENRFFYASWMKKLIGMGEVDSAAMVVELMYERGVKPDAKHLNGLIAGWLRQGNAGAREKAERLGWAMIQRRIDNVWARHNTGSSPRLQPPDTDADPDTAVRIPEWMNRETPPANIETFSVLLLHYTRRVDESMIDYLIKCLEDAHIRPNSYFMNHLLYAELRKQAIGTLWHKYQTLSSTTAPDLETFACLWDSGKLQYDLGRTTAHAAPSFPSARGLFAEMIAWYGRLPRRAQDTTAAEFSKDLYDQIIRCFCLSKDVAGTLVALYALRAAFGFAPDDTTARLITLQVARHAAVPAQTPSRRLRRLSSTPRSKENIAHVNRLVQILGQRKVAALEARGLKYDSLDPAEKEQYQLEIMGDLLRIVMGRTVEGADAVEGQIEAAAGEMGVEGVDLGERNPNLSTPLFLPPFFFFFPPPPGLLFPEASASTRTASSSLPFTDGTPPAAAVAAPAADETDPDAFLCSAAAAAPVEVLFSASNSFINSSETSAFFFSHHDFSSSSFDWWMSMRSR</sequence>
<evidence type="ECO:0000256" key="2">
    <source>
        <dbReference type="SAM" id="MobiDB-lite"/>
    </source>
</evidence>
<protein>
    <submittedName>
        <fullName evidence="3">Pentatricopeptide repeat protein</fullName>
    </submittedName>
</protein>
<dbReference type="PANTHER" id="PTHR47930">
    <property type="entry name" value="YALI0C12947P"/>
    <property type="match status" value="1"/>
</dbReference>
<dbReference type="GeneID" id="36546776"/>
<organism evidence="3 4">
    <name type="scientific">Aspergillus campestris (strain IBT 28561)</name>
    <dbReference type="NCBI Taxonomy" id="1392248"/>
    <lineage>
        <taxon>Eukaryota</taxon>
        <taxon>Fungi</taxon>
        <taxon>Dikarya</taxon>
        <taxon>Ascomycota</taxon>
        <taxon>Pezizomycotina</taxon>
        <taxon>Eurotiomycetes</taxon>
        <taxon>Eurotiomycetidae</taxon>
        <taxon>Eurotiales</taxon>
        <taxon>Aspergillaceae</taxon>
        <taxon>Aspergillus</taxon>
        <taxon>Aspergillus subgen. Circumdati</taxon>
    </lineage>
</organism>
<proteinExistence type="predicted"/>
<dbReference type="EMBL" id="MSFM01000002">
    <property type="protein sequence ID" value="PKY07039.1"/>
    <property type="molecule type" value="Genomic_DNA"/>
</dbReference>
<dbReference type="RefSeq" id="XP_024695633.1">
    <property type="nucleotide sequence ID" value="XM_024839252.1"/>
</dbReference>
<dbReference type="PANTHER" id="PTHR47930:SF2">
    <property type="entry name" value="PENTATRICOPEPTIDE REPEAT PROTEIN (AFU_ORTHOLOGUE AFUA_8G04250)"/>
    <property type="match status" value="1"/>
</dbReference>
<evidence type="ECO:0000313" key="3">
    <source>
        <dbReference type="EMBL" id="PKY07039.1"/>
    </source>
</evidence>
<dbReference type="InterPro" id="IPR011990">
    <property type="entry name" value="TPR-like_helical_dom_sf"/>
</dbReference>
<feature type="region of interest" description="Disordered" evidence="2">
    <location>
        <begin position="894"/>
        <end position="913"/>
    </location>
</feature>
<accession>A0A2I1DAZ0</accession>